<sequence>MRTELTVSGPAGERDVAVVSAGQVTLAEVLPALRAAAGADDGAIPRARVRSTAGSTVRPLEGRTPLGSLELPAGSLVAFHALPAPRATGLLELRVVGGATTGEPVPLRRGTLTVGRGSECDVVLDDDQASRRHASLVVGGGAVQVTDLSSTNGTAVDGVDVGPEGRAVPPGALVRVGNSLLCVGDLGGQRSATLSAAPDGGVVVHRPPRARAEAPGAVIDLPVAGYAARPAHVQWVAAVVPALAGAAMAWAFATPQFLLFALLSPVVMLSGALGDRLHWRRSRRRTDASHRRRVAAAAAEVAARLAAEVAARRTANPDPATVGWLAHLPGSRLWERRRTDADHLAVRVGTADLPSLLQVRDEREDGPMPHREPRPAGTASLVPVVVPLRAGPLAVVGPAADVAGSMRWLVGQLATLHSPADLEIVLLTGPGREAGWRWARWLPHVRSQPATDAAAATATLARLAARERDATRRQGELPAPWAGPWTVLVIDDPAGVGTTDLAAVLADGARRGVTAIWAVDGHTALPDCCRTAIVAGGSRLAVQSWAAGGLSVTDAIADRVSAPWSIELARSLASLVDGRRVGVPERCRLGDLLGTADSRSSPDDVLAAWSASDGRPRAVLGMSRDGPVTVDLAADGPHALVAGTTGSGKSELLRTLVLSLAVAHPPTAVTFLLVDYKGGATFADCAGLPHTTGLVTDLDQRSTVRALRSLQAELRRREQLLSAAGADDLDAYRRCRGGEPLPRLVVVVDEFAELAGELPDFVSGLVGVARRGRSLGVHLILATQRPGSAVTAEIRANTALRIALRVTDADESLDVVDVGDAALLDPRQPGRCYLRTGTSLRQVQTATVRAAPSATPVVELLDGWRRPGAGDEQQDGEIGSLVELLRRSAARGAFPPARAPWLPPLPDRLALTDVADPVAAPAFAIGRVDHPDDQSQPNLTVDPAHDDTVLVVGRARSGRTGALLTIAVAACRAAPAQVQVHVVDGSGTLTAALSALPQLGTAVTRHCAAMTPVLLDRLDAQHGPGANEREAPRSLLLIDDWDRLLAERDDAEAARWSAALSRLLRSTGPRLTVVVAGGRELLLPRFAAPFGQRLVLALTDPVDYALAGVPAGALPADPPPGRGVRGGDGATFQLAHPGPTPGLDGDRAAVAELARRPPPGERRDRLRLRPLPTRVSLAQLRAQLATDAAGTAGARPGNGPPTGPGYLLGVGGDEALPCAVDVLGHRARLLVAGPPRSGRSTLLLTLLEEGRRAGHDVAVLAPPRSPVAAAARRYGARLLAPADPASLGPAPGRPALLLVDDAETWLDTPIDEALCRWLRSDATPLAAAVAGRSHELAATFRGVAAQVRRERCGVLLHPGPIDAELLGLHRNQFARADTGDPPGRGLLVGDPAWGPLFTAPAGVAVQVADPEIAPKVPA</sequence>
<dbReference type="Pfam" id="PF16697">
    <property type="entry name" value="Yop-YscD_cpl"/>
    <property type="match status" value="1"/>
</dbReference>
<evidence type="ECO:0000259" key="6">
    <source>
        <dbReference type="PROSITE" id="PS50901"/>
    </source>
</evidence>
<dbReference type="InterPro" id="IPR002543">
    <property type="entry name" value="FtsK_dom"/>
</dbReference>
<dbReference type="SMART" id="SM00240">
    <property type="entry name" value="FHA"/>
    <property type="match status" value="1"/>
</dbReference>
<evidence type="ECO:0000313" key="8">
    <source>
        <dbReference type="Proteomes" id="UP000186132"/>
    </source>
</evidence>
<dbReference type="PANTHER" id="PTHR22683">
    <property type="entry name" value="SPORULATION PROTEIN RELATED"/>
    <property type="match status" value="1"/>
</dbReference>
<dbReference type="GO" id="GO:0003677">
    <property type="term" value="F:DNA binding"/>
    <property type="evidence" value="ECO:0007669"/>
    <property type="project" value="InterPro"/>
</dbReference>
<keyword evidence="8" id="KW-1185">Reference proteome</keyword>
<dbReference type="InterPro" id="IPR032030">
    <property type="entry name" value="YscD_cytoplasmic_dom"/>
</dbReference>
<dbReference type="CDD" id="cd01127">
    <property type="entry name" value="TrwB_TraG_TraD_VirD4"/>
    <property type="match status" value="1"/>
</dbReference>
<accession>A0A1M5EWJ4</accession>
<dbReference type="Proteomes" id="UP000186132">
    <property type="component" value="Unassembled WGS sequence"/>
</dbReference>
<dbReference type="InterPro" id="IPR027417">
    <property type="entry name" value="P-loop_NTPase"/>
</dbReference>
<dbReference type="Gene3D" id="2.60.200.20">
    <property type="match status" value="1"/>
</dbReference>
<dbReference type="Pfam" id="PF01580">
    <property type="entry name" value="FtsK_SpoIIIE"/>
    <property type="match status" value="1"/>
</dbReference>
<evidence type="ECO:0000256" key="1">
    <source>
        <dbReference type="ARBA" id="ARBA00022553"/>
    </source>
</evidence>
<feature type="domain" description="FtsK" evidence="6">
    <location>
        <begin position="625"/>
        <end position="813"/>
    </location>
</feature>
<dbReference type="PROSITE" id="PS50006">
    <property type="entry name" value="FHA_DOMAIN"/>
    <property type="match status" value="1"/>
</dbReference>
<dbReference type="SUPFAM" id="SSF52540">
    <property type="entry name" value="P-loop containing nucleoside triphosphate hydrolases"/>
    <property type="match status" value="3"/>
</dbReference>
<dbReference type="CDD" id="cd00060">
    <property type="entry name" value="FHA"/>
    <property type="match status" value="1"/>
</dbReference>
<dbReference type="SMART" id="SM00382">
    <property type="entry name" value="AAA"/>
    <property type="match status" value="3"/>
</dbReference>
<dbReference type="InterPro" id="IPR000253">
    <property type="entry name" value="FHA_dom"/>
</dbReference>
<keyword evidence="2 4" id="KW-0547">Nucleotide-binding</keyword>
<protein>
    <submittedName>
        <fullName evidence="7">DNA segregation ATPase FtsK/SpoIIIE, S-DNA-T family</fullName>
    </submittedName>
</protein>
<dbReference type="SUPFAM" id="SSF49879">
    <property type="entry name" value="SMAD/FHA domain"/>
    <property type="match status" value="1"/>
</dbReference>
<feature type="domain" description="FHA" evidence="5">
    <location>
        <begin position="112"/>
        <end position="161"/>
    </location>
</feature>
<keyword evidence="3 4" id="KW-0067">ATP-binding</keyword>
<dbReference type="OrthoDB" id="9807790at2"/>
<evidence type="ECO:0000256" key="2">
    <source>
        <dbReference type="ARBA" id="ARBA00022741"/>
    </source>
</evidence>
<proteinExistence type="predicted"/>
<evidence type="ECO:0000313" key="7">
    <source>
        <dbReference type="EMBL" id="SHF83613.1"/>
    </source>
</evidence>
<gene>
    <name evidence="7" type="ORF">SAMN05443575_1029</name>
</gene>
<dbReference type="RefSeq" id="WP_073386577.1">
    <property type="nucleotide sequence ID" value="NZ_FQVU01000001.1"/>
</dbReference>
<dbReference type="STRING" id="1206085.SAMN05443575_1029"/>
<name>A0A1M5EWJ4_9ACTN</name>
<dbReference type="InterPro" id="IPR003593">
    <property type="entry name" value="AAA+_ATPase"/>
</dbReference>
<dbReference type="EMBL" id="FQVU01000001">
    <property type="protein sequence ID" value="SHF83613.1"/>
    <property type="molecule type" value="Genomic_DNA"/>
</dbReference>
<evidence type="ECO:0000256" key="3">
    <source>
        <dbReference type="ARBA" id="ARBA00022840"/>
    </source>
</evidence>
<feature type="binding site" evidence="4">
    <location>
        <begin position="643"/>
        <end position="650"/>
    </location>
    <ligand>
        <name>ATP</name>
        <dbReference type="ChEBI" id="CHEBI:30616"/>
    </ligand>
</feature>
<dbReference type="InterPro" id="IPR050206">
    <property type="entry name" value="FtsK/SpoIIIE/SftA"/>
</dbReference>
<dbReference type="InterPro" id="IPR008984">
    <property type="entry name" value="SMAD_FHA_dom_sf"/>
</dbReference>
<organism evidence="7 8">
    <name type="scientific">Jatrophihabitans endophyticus</name>
    <dbReference type="NCBI Taxonomy" id="1206085"/>
    <lineage>
        <taxon>Bacteria</taxon>
        <taxon>Bacillati</taxon>
        <taxon>Actinomycetota</taxon>
        <taxon>Actinomycetes</taxon>
        <taxon>Jatrophihabitantales</taxon>
        <taxon>Jatrophihabitantaceae</taxon>
        <taxon>Jatrophihabitans</taxon>
    </lineage>
</organism>
<keyword evidence="1" id="KW-0597">Phosphoprotein</keyword>
<dbReference type="PANTHER" id="PTHR22683:SF1">
    <property type="entry name" value="TYPE VII SECRETION SYSTEM PROTEIN ESSC"/>
    <property type="match status" value="1"/>
</dbReference>
<dbReference type="Gene3D" id="3.40.50.300">
    <property type="entry name" value="P-loop containing nucleotide triphosphate hydrolases"/>
    <property type="match status" value="3"/>
</dbReference>
<evidence type="ECO:0000256" key="4">
    <source>
        <dbReference type="PROSITE-ProRule" id="PRU00289"/>
    </source>
</evidence>
<reference evidence="8" key="1">
    <citation type="submission" date="2016-11" db="EMBL/GenBank/DDBJ databases">
        <authorList>
            <person name="Varghese N."/>
            <person name="Submissions S."/>
        </authorList>
    </citation>
    <scope>NUCLEOTIDE SEQUENCE [LARGE SCALE GENOMIC DNA]</scope>
    <source>
        <strain evidence="8">DSM 45627</strain>
    </source>
</reference>
<dbReference type="GO" id="GO:0005524">
    <property type="term" value="F:ATP binding"/>
    <property type="evidence" value="ECO:0007669"/>
    <property type="project" value="UniProtKB-UniRule"/>
</dbReference>
<evidence type="ECO:0000259" key="5">
    <source>
        <dbReference type="PROSITE" id="PS50006"/>
    </source>
</evidence>
<dbReference type="PROSITE" id="PS50901">
    <property type="entry name" value="FTSK"/>
    <property type="match status" value="1"/>
</dbReference>